<accession>G6YIU4</accession>
<dbReference type="KEGG" id="mamo:A6B35_15335"/>
<dbReference type="AlphaFoldDB" id="G6YIU4"/>
<dbReference type="OrthoDB" id="8062649at2"/>
<keyword evidence="2 5" id="KW-0812">Transmembrane</keyword>
<evidence type="ECO:0000259" key="6">
    <source>
        <dbReference type="SMART" id="SM00752"/>
    </source>
</evidence>
<proteinExistence type="predicted"/>
<keyword evidence="3 5" id="KW-1133">Transmembrane helix</keyword>
<feature type="transmembrane region" description="Helical" evidence="5">
    <location>
        <begin position="168"/>
        <end position="185"/>
    </location>
</feature>
<feature type="transmembrane region" description="Helical" evidence="5">
    <location>
        <begin position="221"/>
        <end position="243"/>
    </location>
</feature>
<sequence length="307" mass="34162">MPMPKMPAPTDAIADWPGWRLMHAVAARFVDWAAYTEGSSRSSALVRIGLAMLFWSRWAGELLLYRDQSPVGLFLAVNFFVATALLFVGYHSRIAAVWAGLVGLAMYYYFGHQLGREPWTHHHIYLLAVAALLIALTPCGRSYSLDRYLAVMRAGRTGVAPPVERGNLWGLRLIVVQLSVLYFFSAFDKSNYAFLSGARIEQIFLWYYAGSDYPAIPGLAWLATIVSFAVVALEYCLAFGLPFRRTRRYLVVPGLAFHAIIYLTLPVYTFSATMALLYLAYFDADAVDKIIARLQGNGLAGTARGMS</sequence>
<feature type="transmembrane region" description="Helical" evidence="5">
    <location>
        <begin position="123"/>
        <end position="143"/>
    </location>
</feature>
<dbReference type="STRING" id="1082933.A6B35_15335"/>
<feature type="transmembrane region" description="Helical" evidence="5">
    <location>
        <begin position="94"/>
        <end position="111"/>
    </location>
</feature>
<dbReference type="EMBL" id="AGSN01000206">
    <property type="protein sequence ID" value="EHH05899.1"/>
    <property type="molecule type" value="Genomic_DNA"/>
</dbReference>
<dbReference type="eggNOG" id="ENOG5033X54">
    <property type="taxonomic scope" value="Bacteria"/>
</dbReference>
<feature type="domain" description="HTTM-like" evidence="6">
    <location>
        <begin position="35"/>
        <end position="286"/>
    </location>
</feature>
<keyword evidence="4 5" id="KW-0472">Membrane</keyword>
<evidence type="ECO:0000256" key="1">
    <source>
        <dbReference type="ARBA" id="ARBA00004127"/>
    </source>
</evidence>
<evidence type="ECO:0000256" key="4">
    <source>
        <dbReference type="ARBA" id="ARBA00023136"/>
    </source>
</evidence>
<feature type="transmembrane region" description="Helical" evidence="5">
    <location>
        <begin position="71"/>
        <end position="88"/>
    </location>
</feature>
<reference evidence="7 8" key="1">
    <citation type="journal article" date="2012" name="J. Bacteriol.">
        <title>Draft Genome Sequence of Plant Growth-Promoting Rhizobium Mesorhizobium amorphae, Isolated from Zinc-Lead Mine Tailings.</title>
        <authorList>
            <person name="Hao X."/>
            <person name="Lin Y."/>
            <person name="Johnstone L."/>
            <person name="Baltrus D.A."/>
            <person name="Miller S.J."/>
            <person name="Wei G."/>
            <person name="Rensing C."/>
        </authorList>
    </citation>
    <scope>NUCLEOTIDE SEQUENCE [LARGE SCALE GENOMIC DNA]</scope>
    <source>
        <strain evidence="7 8">CCNWGS0123</strain>
    </source>
</reference>
<comment type="subcellular location">
    <subcellularLocation>
        <location evidence="1">Endomembrane system</location>
        <topology evidence="1">Multi-pass membrane protein</topology>
    </subcellularLocation>
</comment>
<evidence type="ECO:0000256" key="3">
    <source>
        <dbReference type="ARBA" id="ARBA00022989"/>
    </source>
</evidence>
<keyword evidence="8" id="KW-1185">Reference proteome</keyword>
<dbReference type="GO" id="GO:0012505">
    <property type="term" value="C:endomembrane system"/>
    <property type="evidence" value="ECO:0007669"/>
    <property type="project" value="UniProtKB-SubCell"/>
</dbReference>
<dbReference type="PATRIC" id="fig|1082933.3.peg.5753"/>
<dbReference type="SMART" id="SM00752">
    <property type="entry name" value="HTTM"/>
    <property type="match status" value="1"/>
</dbReference>
<name>G6YIU4_9HYPH</name>
<dbReference type="InterPro" id="IPR011020">
    <property type="entry name" value="HTTM-like"/>
</dbReference>
<evidence type="ECO:0000256" key="2">
    <source>
        <dbReference type="ARBA" id="ARBA00022692"/>
    </source>
</evidence>
<organism evidence="7 8">
    <name type="scientific">Mesorhizobium amorphae CCNWGS0123</name>
    <dbReference type="NCBI Taxonomy" id="1082933"/>
    <lineage>
        <taxon>Bacteria</taxon>
        <taxon>Pseudomonadati</taxon>
        <taxon>Pseudomonadota</taxon>
        <taxon>Alphaproteobacteria</taxon>
        <taxon>Hyphomicrobiales</taxon>
        <taxon>Phyllobacteriaceae</taxon>
        <taxon>Mesorhizobium</taxon>
    </lineage>
</organism>
<evidence type="ECO:0000313" key="8">
    <source>
        <dbReference type="Proteomes" id="UP000002949"/>
    </source>
</evidence>
<gene>
    <name evidence="7" type="ORF">MEA186_29597</name>
</gene>
<evidence type="ECO:0000256" key="5">
    <source>
        <dbReference type="SAM" id="Phobius"/>
    </source>
</evidence>
<evidence type="ECO:0000313" key="7">
    <source>
        <dbReference type="EMBL" id="EHH05899.1"/>
    </source>
</evidence>
<protein>
    <recommendedName>
        <fullName evidence="6">HTTM-like domain-containing protein</fullName>
    </recommendedName>
</protein>
<dbReference type="InterPro" id="IPR053934">
    <property type="entry name" value="HTTM_dom"/>
</dbReference>
<dbReference type="Proteomes" id="UP000002949">
    <property type="component" value="Unassembled WGS sequence"/>
</dbReference>
<dbReference type="Pfam" id="PF05090">
    <property type="entry name" value="HTTM"/>
    <property type="match status" value="1"/>
</dbReference>
<feature type="transmembrane region" description="Helical" evidence="5">
    <location>
        <begin position="255"/>
        <end position="281"/>
    </location>
</feature>